<name>A0A915LJW1_MELJA</name>
<reference evidence="2" key="1">
    <citation type="submission" date="2022-11" db="UniProtKB">
        <authorList>
            <consortium name="WormBaseParasite"/>
        </authorList>
    </citation>
    <scope>IDENTIFICATION</scope>
</reference>
<keyword evidence="1" id="KW-1185">Reference proteome</keyword>
<accession>A0A915LJW1</accession>
<dbReference type="Proteomes" id="UP000887561">
    <property type="component" value="Unplaced"/>
</dbReference>
<protein>
    <submittedName>
        <fullName evidence="2">Tubulin-specific chaperone A</fullName>
    </submittedName>
</protein>
<sequence length="137" mass="15726">MSLLNMKYLNKQLEQSHHKVYEGQAGICQSHMRLAQECRKAFNVAVKELRKLVIKEADEKETYQACPSDDMYGVDVEGNEKLLALTVKCNDLAAKMCFHAKEFKKAEAESDKANIKTEADAEYEKLWGIKHDPDDDW</sequence>
<organism evidence="1 2">
    <name type="scientific">Meloidogyne javanica</name>
    <name type="common">Root-knot nematode worm</name>
    <dbReference type="NCBI Taxonomy" id="6303"/>
    <lineage>
        <taxon>Eukaryota</taxon>
        <taxon>Metazoa</taxon>
        <taxon>Ecdysozoa</taxon>
        <taxon>Nematoda</taxon>
        <taxon>Chromadorea</taxon>
        <taxon>Rhabditida</taxon>
        <taxon>Tylenchina</taxon>
        <taxon>Tylenchomorpha</taxon>
        <taxon>Tylenchoidea</taxon>
        <taxon>Meloidogynidae</taxon>
        <taxon>Meloidogyninae</taxon>
        <taxon>Meloidogyne</taxon>
        <taxon>Meloidogyne incognita group</taxon>
    </lineage>
</organism>
<evidence type="ECO:0000313" key="1">
    <source>
        <dbReference type="Proteomes" id="UP000887561"/>
    </source>
</evidence>
<dbReference type="AlphaFoldDB" id="A0A915LJW1"/>
<dbReference type="WBParaSite" id="scaffold11784_cov147.g15874">
    <property type="protein sequence ID" value="scaffold11784_cov147.g15874"/>
    <property type="gene ID" value="scaffold11784_cov147.g15874"/>
</dbReference>
<evidence type="ECO:0000313" key="2">
    <source>
        <dbReference type="WBParaSite" id="scaffold11784_cov147.g15874"/>
    </source>
</evidence>
<proteinExistence type="predicted"/>